<dbReference type="EMBL" id="REGN01004697">
    <property type="protein sequence ID" value="RNA16472.1"/>
    <property type="molecule type" value="Genomic_DNA"/>
</dbReference>
<protein>
    <submittedName>
        <fullName evidence="1">Uncharacterized protein</fullName>
    </submittedName>
</protein>
<proteinExistence type="predicted"/>
<dbReference type="AlphaFoldDB" id="A0A3M7QYP2"/>
<gene>
    <name evidence="1" type="ORF">BpHYR1_032596</name>
</gene>
<dbReference type="Proteomes" id="UP000276133">
    <property type="component" value="Unassembled WGS sequence"/>
</dbReference>
<name>A0A3M7QYP2_BRAPC</name>
<accession>A0A3M7QYP2</accession>
<evidence type="ECO:0000313" key="2">
    <source>
        <dbReference type="Proteomes" id="UP000276133"/>
    </source>
</evidence>
<sequence length="176" mass="20691">MHKPRCSISNFLKREFFFFNKKGVYVRHSVEIKQFIFSTMHKNRPGRPSLFTKNKIQIIKKILKFTKNDCTKAILKSDLLLKIYQILMSPWAQNFFFKFPKKNVFKLVKTKLYYSFIFSSIQSIKALTRVNFFWTKNYPGFPTSAHPSPYEVTPVRINFCLLSTVSLTKSGPPESP</sequence>
<keyword evidence="2" id="KW-1185">Reference proteome</keyword>
<evidence type="ECO:0000313" key="1">
    <source>
        <dbReference type="EMBL" id="RNA16472.1"/>
    </source>
</evidence>
<comment type="caution">
    <text evidence="1">The sequence shown here is derived from an EMBL/GenBank/DDBJ whole genome shotgun (WGS) entry which is preliminary data.</text>
</comment>
<reference evidence="1 2" key="1">
    <citation type="journal article" date="2018" name="Sci. Rep.">
        <title>Genomic signatures of local adaptation to the degree of environmental predictability in rotifers.</title>
        <authorList>
            <person name="Franch-Gras L."/>
            <person name="Hahn C."/>
            <person name="Garcia-Roger E.M."/>
            <person name="Carmona M.J."/>
            <person name="Serra M."/>
            <person name="Gomez A."/>
        </authorList>
    </citation>
    <scope>NUCLEOTIDE SEQUENCE [LARGE SCALE GENOMIC DNA]</scope>
    <source>
        <strain evidence="1">HYR1</strain>
    </source>
</reference>
<organism evidence="1 2">
    <name type="scientific">Brachionus plicatilis</name>
    <name type="common">Marine rotifer</name>
    <name type="synonym">Brachionus muelleri</name>
    <dbReference type="NCBI Taxonomy" id="10195"/>
    <lineage>
        <taxon>Eukaryota</taxon>
        <taxon>Metazoa</taxon>
        <taxon>Spiralia</taxon>
        <taxon>Gnathifera</taxon>
        <taxon>Rotifera</taxon>
        <taxon>Eurotatoria</taxon>
        <taxon>Monogononta</taxon>
        <taxon>Pseudotrocha</taxon>
        <taxon>Ploima</taxon>
        <taxon>Brachionidae</taxon>
        <taxon>Brachionus</taxon>
    </lineage>
</organism>